<feature type="transmembrane region" description="Helical" evidence="2">
    <location>
        <begin position="412"/>
        <end position="435"/>
    </location>
</feature>
<evidence type="ECO:0000256" key="2">
    <source>
        <dbReference type="SAM" id="Phobius"/>
    </source>
</evidence>
<feature type="compositionally biased region" description="Gly residues" evidence="1">
    <location>
        <begin position="586"/>
        <end position="605"/>
    </location>
</feature>
<dbReference type="Pfam" id="PF09972">
    <property type="entry name" value="DUF2207"/>
    <property type="match status" value="1"/>
</dbReference>
<name>A0AA97I8B1_9MICO</name>
<feature type="domain" description="DUF2207" evidence="4">
    <location>
        <begin position="61"/>
        <end position="187"/>
    </location>
</feature>
<dbReference type="EMBL" id="CP118157">
    <property type="protein sequence ID" value="WOF24482.1"/>
    <property type="molecule type" value="Genomic_DNA"/>
</dbReference>
<keyword evidence="2" id="KW-0812">Transmembrane</keyword>
<keyword evidence="7" id="KW-1185">Reference proteome</keyword>
<protein>
    <submittedName>
        <fullName evidence="6">DUF2207 domain-containing protein</fullName>
    </submittedName>
</protein>
<reference evidence="6 7" key="1">
    <citation type="submission" date="2023-02" db="EMBL/GenBank/DDBJ databases">
        <title>Microbacterium betulae sp. nov., isolated from birch wood.</title>
        <authorList>
            <person name="Pasciak M."/>
            <person name="Pawlik K.J."/>
            <person name="Martynowski D."/>
            <person name="Laczmanski L."/>
            <person name="Ciekot J."/>
            <person name="Szponar B."/>
            <person name="Wojcik-Fatla A."/>
            <person name="Mackiewicz B."/>
            <person name="Farian E."/>
            <person name="Cholewa G."/>
            <person name="Cholewa A."/>
            <person name="Dutkiewicz J."/>
        </authorList>
    </citation>
    <scope>NUCLEOTIDE SEQUENCE [LARGE SCALE GENOMIC DNA]</scope>
    <source>
        <strain evidence="6 7">AB</strain>
    </source>
</reference>
<dbReference type="InterPro" id="IPR048389">
    <property type="entry name" value="YciQ-like_C"/>
</dbReference>
<evidence type="ECO:0000256" key="1">
    <source>
        <dbReference type="SAM" id="MobiDB-lite"/>
    </source>
</evidence>
<feature type="transmembrane region" description="Helical" evidence="2">
    <location>
        <begin position="256"/>
        <end position="278"/>
    </location>
</feature>
<dbReference type="PROSITE" id="PS51318">
    <property type="entry name" value="TAT"/>
    <property type="match status" value="1"/>
</dbReference>
<evidence type="ECO:0000313" key="6">
    <source>
        <dbReference type="EMBL" id="WOF24482.1"/>
    </source>
</evidence>
<dbReference type="RefSeq" id="WP_317140955.1">
    <property type="nucleotide sequence ID" value="NZ_CP118157.1"/>
</dbReference>
<accession>A0AA97I8B1</accession>
<organism evidence="6 7">
    <name type="scientific">Microbacterium betulae</name>
    <dbReference type="NCBI Taxonomy" id="2981139"/>
    <lineage>
        <taxon>Bacteria</taxon>
        <taxon>Bacillati</taxon>
        <taxon>Actinomycetota</taxon>
        <taxon>Actinomycetes</taxon>
        <taxon>Micrococcales</taxon>
        <taxon>Microbacteriaceae</taxon>
        <taxon>Microbacterium</taxon>
    </lineage>
</organism>
<evidence type="ECO:0000259" key="5">
    <source>
        <dbReference type="Pfam" id="PF20990"/>
    </source>
</evidence>
<keyword evidence="2" id="KW-0472">Membrane</keyword>
<dbReference type="InterPro" id="IPR018702">
    <property type="entry name" value="DUF2207"/>
</dbReference>
<dbReference type="AlphaFoldDB" id="A0AA97I8B1"/>
<dbReference type="InterPro" id="IPR006311">
    <property type="entry name" value="TAT_signal"/>
</dbReference>
<evidence type="ECO:0000256" key="3">
    <source>
        <dbReference type="SAM" id="SignalP"/>
    </source>
</evidence>
<evidence type="ECO:0000259" key="4">
    <source>
        <dbReference type="Pfam" id="PF09972"/>
    </source>
</evidence>
<feature type="region of interest" description="Disordered" evidence="1">
    <location>
        <begin position="583"/>
        <end position="605"/>
    </location>
</feature>
<feature type="chain" id="PRO_5041672766" evidence="3">
    <location>
        <begin position="37"/>
        <end position="605"/>
    </location>
</feature>
<evidence type="ECO:0000313" key="7">
    <source>
        <dbReference type="Proteomes" id="UP001305498"/>
    </source>
</evidence>
<sequence length="605" mass="63299">MHPHRRARSSRRTLLAVCSAAPLALLSLGVAMPASADTEDFSYDSWHGRYEIGVDDEGRAVVEVTETLVARFPDIDQNRGVVRALPLRYEGAPAAPESISVVDDRGEPVAFDVDDEDGFRAVLTGDDAYVHGVQTYVVSYTLHDVVATVDDGSVDEFSWDLVPLERAQDIERFSAELVFADDALENALTGSAACYTGPAESTERCDLQTRTDDEGTVFAVGPLPMPALSGVTVAVGIETGTVVQPPERLPSFALDGLPIILSGLAATAGGIGGSLAIAMRRRRRRATGVVVAQYDVPADLPPLVAGPIAGAPGPALPAEFVHLAVTGVMRIEEERADADASSPSFRLVDPALVGDPLDARTVSELFGDASPGALFTPPDEDEGFAARMTKLTSEGVAQAGERGYLEKVRSRAGTILGIAALALVVTVVVLLMAGAGRDNPATLSIGITGVVLAVVAAVTGLVRHRVHTRSGAEAREHLAGVREFIRVAEADRLRVLQSYEGAERTPDGAVDVVRLYERLLPYAMLFGFEKQWADVLATRYRESDVAAPLWYPALLAHGAGGLGSTLSQFTGSLSSSVSYTSSSAGGSTGGGFSGSGGGGGFSGGR</sequence>
<proteinExistence type="predicted"/>
<dbReference type="Proteomes" id="UP001305498">
    <property type="component" value="Chromosome"/>
</dbReference>
<keyword evidence="3" id="KW-0732">Signal</keyword>
<dbReference type="Pfam" id="PF20990">
    <property type="entry name" value="DUF2207_C"/>
    <property type="match status" value="1"/>
</dbReference>
<gene>
    <name evidence="6" type="ORF">N8K70_07415</name>
</gene>
<keyword evidence="2" id="KW-1133">Transmembrane helix</keyword>
<feature type="signal peptide" evidence="3">
    <location>
        <begin position="1"/>
        <end position="36"/>
    </location>
</feature>
<feature type="transmembrane region" description="Helical" evidence="2">
    <location>
        <begin position="441"/>
        <end position="462"/>
    </location>
</feature>
<dbReference type="KEGG" id="mbet:N8K70_07415"/>
<feature type="domain" description="Predicted membrane protein YciQ-like C-terminal" evidence="5">
    <location>
        <begin position="294"/>
        <end position="535"/>
    </location>
</feature>